<dbReference type="AlphaFoldDB" id="A0A314YKW9"/>
<dbReference type="OrthoDB" id="1916329at2759"/>
<name>A0A314YKW9_PRUYE</name>
<evidence type="ECO:0000256" key="1">
    <source>
        <dbReference type="SAM" id="MobiDB-lite"/>
    </source>
</evidence>
<reference evidence="2 3" key="1">
    <citation type="submission" date="2018-02" db="EMBL/GenBank/DDBJ databases">
        <title>Draft genome of wild Prunus yedoensis var. nudiflora.</title>
        <authorList>
            <person name="Baek S."/>
            <person name="Kim J.-H."/>
            <person name="Choi K."/>
            <person name="Kim G.-B."/>
            <person name="Cho A."/>
            <person name="Jang H."/>
            <person name="Shin C.-H."/>
            <person name="Yu H.-J."/>
            <person name="Mun J.-H."/>
        </authorList>
    </citation>
    <scope>NUCLEOTIDE SEQUENCE [LARGE SCALE GENOMIC DNA]</scope>
    <source>
        <strain evidence="3">cv. Jeju island</strain>
        <tissue evidence="2">Leaf</tissue>
    </source>
</reference>
<accession>A0A314YKW9</accession>
<gene>
    <name evidence="2" type="ORF">Pyn_05683</name>
</gene>
<organism evidence="2 3">
    <name type="scientific">Prunus yedoensis var. nudiflora</name>
    <dbReference type="NCBI Taxonomy" id="2094558"/>
    <lineage>
        <taxon>Eukaryota</taxon>
        <taxon>Viridiplantae</taxon>
        <taxon>Streptophyta</taxon>
        <taxon>Embryophyta</taxon>
        <taxon>Tracheophyta</taxon>
        <taxon>Spermatophyta</taxon>
        <taxon>Magnoliopsida</taxon>
        <taxon>eudicotyledons</taxon>
        <taxon>Gunneridae</taxon>
        <taxon>Pentapetalae</taxon>
        <taxon>rosids</taxon>
        <taxon>fabids</taxon>
        <taxon>Rosales</taxon>
        <taxon>Rosaceae</taxon>
        <taxon>Amygdaloideae</taxon>
        <taxon>Amygdaleae</taxon>
        <taxon>Prunus</taxon>
    </lineage>
</organism>
<dbReference type="EMBL" id="PJQY01001038">
    <property type="protein sequence ID" value="PQQ05821.1"/>
    <property type="molecule type" value="Genomic_DNA"/>
</dbReference>
<evidence type="ECO:0000313" key="2">
    <source>
        <dbReference type="EMBL" id="PQQ05821.1"/>
    </source>
</evidence>
<evidence type="ECO:0000313" key="3">
    <source>
        <dbReference type="Proteomes" id="UP000250321"/>
    </source>
</evidence>
<comment type="caution">
    <text evidence="2">The sequence shown here is derived from an EMBL/GenBank/DDBJ whole genome shotgun (WGS) entry which is preliminary data.</text>
</comment>
<feature type="region of interest" description="Disordered" evidence="1">
    <location>
        <begin position="41"/>
        <end position="60"/>
    </location>
</feature>
<proteinExistence type="predicted"/>
<sequence>MVLVANIIKLSSLSLANNCFGATSSVRSLEPAHDCKMTKVDVPHCQNSSPKRSQEQENESKPFYVMMQVPITEDQSSSSSYAGVDGKAEDFIRRIRDKIHKNQNDQQHVLG</sequence>
<dbReference type="Proteomes" id="UP000250321">
    <property type="component" value="Unassembled WGS sequence"/>
</dbReference>
<protein>
    <submittedName>
        <fullName evidence="2">Uncharacterized protein</fullName>
    </submittedName>
</protein>
<keyword evidence="3" id="KW-1185">Reference proteome</keyword>